<dbReference type="GO" id="GO:0008270">
    <property type="term" value="F:zinc ion binding"/>
    <property type="evidence" value="ECO:0007669"/>
    <property type="project" value="UniProtKB-UniRule"/>
</dbReference>
<keyword evidence="7 9" id="KW-0378">Hydrolase</keyword>
<feature type="binding site" evidence="9">
    <location>
        <position position="128"/>
    </location>
    <ligand>
        <name>Zn(2+)</name>
        <dbReference type="ChEBI" id="CHEBI:29105"/>
        <note>catalytic</note>
    </ligand>
</feature>
<dbReference type="NCBIfam" id="TIGR00043">
    <property type="entry name" value="rRNA maturation RNase YbeY"/>
    <property type="match status" value="1"/>
</dbReference>
<reference evidence="10 11" key="1">
    <citation type="journal article" date="2015" name="Genome Announc.">
        <title>Expanding the biotechnology potential of lactobacilli through comparative genomics of 213 strains and associated genera.</title>
        <authorList>
            <person name="Sun Z."/>
            <person name="Harris H.M."/>
            <person name="McCann A."/>
            <person name="Guo C."/>
            <person name="Argimon S."/>
            <person name="Zhang W."/>
            <person name="Yang X."/>
            <person name="Jeffery I.B."/>
            <person name="Cooney J.C."/>
            <person name="Kagawa T.F."/>
            <person name="Liu W."/>
            <person name="Song Y."/>
            <person name="Salvetti E."/>
            <person name="Wrobel A."/>
            <person name="Rasinkangas P."/>
            <person name="Parkhill J."/>
            <person name="Rea M.C."/>
            <person name="O'Sullivan O."/>
            <person name="Ritari J."/>
            <person name="Douillard F.P."/>
            <person name="Paul Ross R."/>
            <person name="Yang R."/>
            <person name="Briner A.E."/>
            <person name="Felis G.E."/>
            <person name="de Vos W.M."/>
            <person name="Barrangou R."/>
            <person name="Klaenhammer T.R."/>
            <person name="Caufield P.W."/>
            <person name="Cui Y."/>
            <person name="Zhang H."/>
            <person name="O'Toole P.W."/>
        </authorList>
    </citation>
    <scope>NUCLEOTIDE SEQUENCE [LARGE SCALE GENOMIC DNA]</scope>
    <source>
        <strain evidence="10 11">DSM 20405</strain>
    </source>
</reference>
<dbReference type="AlphaFoldDB" id="A0A0R2HHG6"/>
<comment type="cofactor">
    <cofactor evidence="9">
        <name>Zn(2+)</name>
        <dbReference type="ChEBI" id="CHEBI:29105"/>
    </cofactor>
    <text evidence="9">Binds 1 zinc ion.</text>
</comment>
<keyword evidence="9" id="KW-0963">Cytoplasm</keyword>
<evidence type="ECO:0000256" key="9">
    <source>
        <dbReference type="HAMAP-Rule" id="MF_00009"/>
    </source>
</evidence>
<evidence type="ECO:0000256" key="1">
    <source>
        <dbReference type="ARBA" id="ARBA00010875"/>
    </source>
</evidence>
<dbReference type="InterPro" id="IPR023091">
    <property type="entry name" value="MetalPrtase_cat_dom_sf_prd"/>
</dbReference>
<evidence type="ECO:0000256" key="4">
    <source>
        <dbReference type="ARBA" id="ARBA00022722"/>
    </source>
</evidence>
<keyword evidence="11" id="KW-1185">Reference proteome</keyword>
<gene>
    <name evidence="9" type="primary">ybeY</name>
    <name evidence="10" type="ORF">IV49_GL001050</name>
</gene>
<keyword evidence="6 9" id="KW-0255">Endonuclease</keyword>
<keyword evidence="5 9" id="KW-0479">Metal-binding</keyword>
<keyword evidence="2 9" id="KW-0690">Ribosome biogenesis</keyword>
<evidence type="ECO:0000256" key="5">
    <source>
        <dbReference type="ARBA" id="ARBA00022723"/>
    </source>
</evidence>
<evidence type="ECO:0000313" key="10">
    <source>
        <dbReference type="EMBL" id="KRN48842.1"/>
    </source>
</evidence>
<keyword evidence="4 9" id="KW-0540">Nuclease</keyword>
<dbReference type="PATRIC" id="fig|1410657.5.peg.1091"/>
<dbReference type="GO" id="GO:0006364">
    <property type="term" value="P:rRNA processing"/>
    <property type="evidence" value="ECO:0007669"/>
    <property type="project" value="UniProtKB-UniRule"/>
</dbReference>
<evidence type="ECO:0000313" key="11">
    <source>
        <dbReference type="Proteomes" id="UP000051841"/>
    </source>
</evidence>
<feature type="binding site" evidence="9">
    <location>
        <position position="118"/>
    </location>
    <ligand>
        <name>Zn(2+)</name>
        <dbReference type="ChEBI" id="CHEBI:29105"/>
        <note>catalytic</note>
    </ligand>
</feature>
<comment type="subcellular location">
    <subcellularLocation>
        <location evidence="9">Cytoplasm</location>
    </subcellularLocation>
</comment>
<dbReference type="PANTHER" id="PTHR46986:SF1">
    <property type="entry name" value="ENDORIBONUCLEASE YBEY, CHLOROPLASTIC"/>
    <property type="match status" value="1"/>
</dbReference>
<dbReference type="GO" id="GO:0005737">
    <property type="term" value="C:cytoplasm"/>
    <property type="evidence" value="ECO:0007669"/>
    <property type="project" value="UniProtKB-SubCell"/>
</dbReference>
<dbReference type="InterPro" id="IPR002036">
    <property type="entry name" value="YbeY"/>
</dbReference>
<dbReference type="PANTHER" id="PTHR46986">
    <property type="entry name" value="ENDORIBONUCLEASE YBEY, CHLOROPLASTIC"/>
    <property type="match status" value="1"/>
</dbReference>
<organism evidence="10 11">
    <name type="scientific">Kandleria vitulina DSM 20405</name>
    <dbReference type="NCBI Taxonomy" id="1410657"/>
    <lineage>
        <taxon>Bacteria</taxon>
        <taxon>Bacillati</taxon>
        <taxon>Bacillota</taxon>
        <taxon>Erysipelotrichia</taxon>
        <taxon>Erysipelotrichales</taxon>
        <taxon>Coprobacillaceae</taxon>
        <taxon>Kandleria</taxon>
    </lineage>
</organism>
<dbReference type="HAMAP" id="MF_00009">
    <property type="entry name" value="Endoribonucl_YbeY"/>
    <property type="match status" value="1"/>
</dbReference>
<dbReference type="Pfam" id="PF02130">
    <property type="entry name" value="YbeY"/>
    <property type="match status" value="1"/>
</dbReference>
<evidence type="ECO:0000256" key="2">
    <source>
        <dbReference type="ARBA" id="ARBA00022517"/>
    </source>
</evidence>
<keyword evidence="8 9" id="KW-0862">Zinc</keyword>
<dbReference type="Proteomes" id="UP000051841">
    <property type="component" value="Unassembled WGS sequence"/>
</dbReference>
<evidence type="ECO:0000256" key="8">
    <source>
        <dbReference type="ARBA" id="ARBA00022833"/>
    </source>
</evidence>
<feature type="binding site" evidence="9">
    <location>
        <position position="122"/>
    </location>
    <ligand>
        <name>Zn(2+)</name>
        <dbReference type="ChEBI" id="CHEBI:29105"/>
        <note>catalytic</note>
    </ligand>
</feature>
<dbReference type="EMBL" id="JQBL01000028">
    <property type="protein sequence ID" value="KRN48842.1"/>
    <property type="molecule type" value="Genomic_DNA"/>
</dbReference>
<accession>A0A0R2HHG6</accession>
<evidence type="ECO:0000256" key="3">
    <source>
        <dbReference type="ARBA" id="ARBA00022552"/>
    </source>
</evidence>
<comment type="caution">
    <text evidence="10">The sequence shown here is derived from an EMBL/GenBank/DDBJ whole genome shotgun (WGS) entry which is preliminary data.</text>
</comment>
<evidence type="ECO:0000256" key="6">
    <source>
        <dbReference type="ARBA" id="ARBA00022759"/>
    </source>
</evidence>
<proteinExistence type="inferred from homology"/>
<dbReference type="RefSeq" id="WP_029072714.1">
    <property type="nucleotide sequence ID" value="NZ_JNKN01000032.1"/>
</dbReference>
<dbReference type="InterPro" id="IPR020549">
    <property type="entry name" value="YbeY_CS"/>
</dbReference>
<comment type="function">
    <text evidence="9">Single strand-specific metallo-endoribonuclease involved in late-stage 70S ribosome quality control and in maturation of the 3' terminus of the 16S rRNA.</text>
</comment>
<dbReference type="GO" id="GO:0004222">
    <property type="term" value="F:metalloendopeptidase activity"/>
    <property type="evidence" value="ECO:0007669"/>
    <property type="project" value="InterPro"/>
</dbReference>
<dbReference type="PROSITE" id="PS01306">
    <property type="entry name" value="UPF0054"/>
    <property type="match status" value="1"/>
</dbReference>
<comment type="similarity">
    <text evidence="1 9">Belongs to the endoribonuclease YbeY family.</text>
</comment>
<keyword evidence="3 9" id="KW-0698">rRNA processing</keyword>
<dbReference type="Gene3D" id="3.40.390.30">
    <property type="entry name" value="Metalloproteases ('zincins'), catalytic domain"/>
    <property type="match status" value="1"/>
</dbReference>
<dbReference type="EC" id="3.1.-.-" evidence="9"/>
<sequence>MNVDFAYINEVESFDENYEKDFSTIIEGTLNHLHISDDIEVSAILVDDQKIHEINRDYRQIDRSTDVISFALEDSEQYYVEGMPRELGDIFISVDHAKSQAEEYGHSLRREMCFLFTHGLLHLLGYDHMKEEDEKVMFTLQKEILKELHMTREEI</sequence>
<evidence type="ECO:0000256" key="7">
    <source>
        <dbReference type="ARBA" id="ARBA00022801"/>
    </source>
</evidence>
<dbReference type="GO" id="GO:0004521">
    <property type="term" value="F:RNA endonuclease activity"/>
    <property type="evidence" value="ECO:0007669"/>
    <property type="project" value="UniProtKB-UniRule"/>
</dbReference>
<protein>
    <recommendedName>
        <fullName evidence="9">Endoribonuclease YbeY</fullName>
        <ecNumber evidence="9">3.1.-.-</ecNumber>
    </recommendedName>
</protein>
<dbReference type="SUPFAM" id="SSF55486">
    <property type="entry name" value="Metalloproteases ('zincins'), catalytic domain"/>
    <property type="match status" value="1"/>
</dbReference>
<name>A0A0R2HHG6_9FIRM</name>